<gene>
    <name evidence="2" type="ORF">HNP46_005725</name>
</gene>
<proteinExistence type="predicted"/>
<dbReference type="RefSeq" id="WP_184595690.1">
    <property type="nucleotide sequence ID" value="NZ_JACHLI010000032.1"/>
</dbReference>
<dbReference type="Proteomes" id="UP000566995">
    <property type="component" value="Unassembled WGS sequence"/>
</dbReference>
<organism evidence="2 3">
    <name type="scientific">Pseudomonas nitroreducens</name>
    <dbReference type="NCBI Taxonomy" id="46680"/>
    <lineage>
        <taxon>Bacteria</taxon>
        <taxon>Pseudomonadati</taxon>
        <taxon>Pseudomonadota</taxon>
        <taxon>Gammaproteobacteria</taxon>
        <taxon>Pseudomonadales</taxon>
        <taxon>Pseudomonadaceae</taxon>
        <taxon>Pseudomonas</taxon>
    </lineage>
</organism>
<comment type="caution">
    <text evidence="2">The sequence shown here is derived from an EMBL/GenBank/DDBJ whole genome shotgun (WGS) entry which is preliminary data.</text>
</comment>
<sequence>MSADKKSQKGSAKGSLTGRSANIPKKTSADYEKARKDRLHEAGLIRVEAWVLPENKSILKGIEQRLRRPVEAGTTPSELESLMTAPTAWSTESLAKALIGQIPGMTVTQVGGMNTSIHIVSHEHGDLEIFGACAGEQTLFETNLFPVTQVADSAAFNEGILRSRALFELSAVSIEQNEDEQDWYIMYGTLSSGSSLADIVKEVVTLAENTMKAMREFQPVLVSNTQTN</sequence>
<feature type="region of interest" description="Disordered" evidence="1">
    <location>
        <begin position="1"/>
        <end position="32"/>
    </location>
</feature>
<name>A0A7W7KQV6_PSENT</name>
<protein>
    <submittedName>
        <fullName evidence="2">Uncharacterized protein YjfI (DUF2170 family)</fullName>
    </submittedName>
</protein>
<evidence type="ECO:0000313" key="2">
    <source>
        <dbReference type="EMBL" id="MBB4866818.1"/>
    </source>
</evidence>
<accession>A0A7W7KQV6</accession>
<dbReference type="Pfam" id="PF09938">
    <property type="entry name" value="DUF2170"/>
    <property type="match status" value="1"/>
</dbReference>
<evidence type="ECO:0000256" key="1">
    <source>
        <dbReference type="SAM" id="MobiDB-lite"/>
    </source>
</evidence>
<dbReference type="InterPro" id="IPR019231">
    <property type="entry name" value="DUF2170"/>
</dbReference>
<evidence type="ECO:0000313" key="3">
    <source>
        <dbReference type="Proteomes" id="UP000566995"/>
    </source>
</evidence>
<dbReference type="EMBL" id="JACHLI010000032">
    <property type="protein sequence ID" value="MBB4866818.1"/>
    <property type="molecule type" value="Genomic_DNA"/>
</dbReference>
<reference evidence="2 3" key="1">
    <citation type="submission" date="2020-08" db="EMBL/GenBank/DDBJ databases">
        <title>Functional genomics of gut bacteria from endangered species of beetles.</title>
        <authorList>
            <person name="Carlos-Shanley C."/>
        </authorList>
    </citation>
    <scope>NUCLEOTIDE SEQUENCE [LARGE SCALE GENOMIC DNA]</scope>
    <source>
        <strain evidence="2 3">S00179</strain>
    </source>
</reference>
<dbReference type="AlphaFoldDB" id="A0A7W7KQV6"/>